<keyword evidence="1" id="KW-1133">Transmembrane helix</keyword>
<comment type="caution">
    <text evidence="2">The sequence shown here is derived from an EMBL/GenBank/DDBJ whole genome shotgun (WGS) entry which is preliminary data.</text>
</comment>
<organism evidence="2 3">
    <name type="scientific">Clostridium hominis</name>
    <dbReference type="NCBI Taxonomy" id="2763036"/>
    <lineage>
        <taxon>Bacteria</taxon>
        <taxon>Bacillati</taxon>
        <taxon>Bacillota</taxon>
        <taxon>Clostridia</taxon>
        <taxon>Eubacteriales</taxon>
        <taxon>Clostridiaceae</taxon>
        <taxon>Clostridium</taxon>
    </lineage>
</organism>
<feature type="transmembrane region" description="Helical" evidence="1">
    <location>
        <begin position="56"/>
        <end position="78"/>
    </location>
</feature>
<evidence type="ECO:0000313" key="3">
    <source>
        <dbReference type="Proteomes" id="UP000596929"/>
    </source>
</evidence>
<reference evidence="2 3" key="1">
    <citation type="submission" date="2020-08" db="EMBL/GenBank/DDBJ databases">
        <title>Genome public.</title>
        <authorList>
            <person name="Liu C."/>
            <person name="Sun Q."/>
        </authorList>
    </citation>
    <scope>NUCLEOTIDE SEQUENCE [LARGE SCALE GENOMIC DNA]</scope>
    <source>
        <strain evidence="2 3">NSJ-6</strain>
    </source>
</reference>
<protein>
    <recommendedName>
        <fullName evidence="4">RDD domain-containing protein</fullName>
    </recommendedName>
</protein>
<evidence type="ECO:0000313" key="2">
    <source>
        <dbReference type="EMBL" id="MBC5629834.1"/>
    </source>
</evidence>
<dbReference type="Proteomes" id="UP000596929">
    <property type="component" value="Unassembled WGS sequence"/>
</dbReference>
<keyword evidence="3" id="KW-1185">Reference proteome</keyword>
<sequence length="118" mass="13621">MEKNQENLVENEVEQIITEEEVQDTEKEEVYEEVVKVEGKFSHFFKVILSGVLDQILAVGIALILFFIFDLIIGVVGYEIAMRDEMFLIIYIVSNVLYYSISQEILEGKTVGKKLILR</sequence>
<dbReference type="EMBL" id="JACOOO010000030">
    <property type="protein sequence ID" value="MBC5629834.1"/>
    <property type="molecule type" value="Genomic_DNA"/>
</dbReference>
<name>A0ABR7DEI0_9CLOT</name>
<proteinExistence type="predicted"/>
<evidence type="ECO:0000256" key="1">
    <source>
        <dbReference type="SAM" id="Phobius"/>
    </source>
</evidence>
<gene>
    <name evidence="2" type="ORF">H8S20_13170</name>
</gene>
<dbReference type="RefSeq" id="WP_186860419.1">
    <property type="nucleotide sequence ID" value="NZ_JACOOO010000030.1"/>
</dbReference>
<accession>A0ABR7DEI0</accession>
<evidence type="ECO:0008006" key="4">
    <source>
        <dbReference type="Google" id="ProtNLM"/>
    </source>
</evidence>
<keyword evidence="1" id="KW-0472">Membrane</keyword>
<keyword evidence="1" id="KW-0812">Transmembrane</keyword>